<protein>
    <recommendedName>
        <fullName evidence="3">PepSY domain-containing protein</fullName>
    </recommendedName>
</protein>
<evidence type="ECO:0008006" key="3">
    <source>
        <dbReference type="Google" id="ProtNLM"/>
    </source>
</evidence>
<evidence type="ECO:0000313" key="1">
    <source>
        <dbReference type="EMBL" id="KAA3525239.1"/>
    </source>
</evidence>
<comment type="caution">
    <text evidence="1">The sequence shown here is derived from an EMBL/GenBank/DDBJ whole genome shotgun (WGS) entry which is preliminary data.</text>
</comment>
<sequence>MITEQQAIEAAERFLTHRKYTPWDETSVRVTFSEIKSRPTFVVSAYDAVPPGEEEWMQPPSVPVAYLVDAIGGIVYGIETERGRTVFG</sequence>
<dbReference type="AlphaFoldDB" id="A0A368NI38"/>
<organism evidence="1 2">
    <name type="scientific">Agrobacterium vitis</name>
    <name type="common">Rhizobium vitis</name>
    <dbReference type="NCBI Taxonomy" id="373"/>
    <lineage>
        <taxon>Bacteria</taxon>
        <taxon>Pseudomonadati</taxon>
        <taxon>Pseudomonadota</taxon>
        <taxon>Alphaproteobacteria</taxon>
        <taxon>Hyphomicrobiales</taxon>
        <taxon>Rhizobiaceae</taxon>
        <taxon>Rhizobium/Agrobacterium group</taxon>
        <taxon>Agrobacterium</taxon>
    </lineage>
</organism>
<dbReference type="GeneID" id="60684410"/>
<reference evidence="1 2" key="1">
    <citation type="submission" date="2018-08" db="EMBL/GenBank/DDBJ databases">
        <title>Genome sequencing of Agrobacterium vitis strain ICMP 10754.</title>
        <authorList>
            <person name="Visnovsky S.B."/>
            <person name="Pitman A.R."/>
        </authorList>
    </citation>
    <scope>NUCLEOTIDE SEQUENCE [LARGE SCALE GENOMIC DNA]</scope>
    <source>
        <strain evidence="1 2">ICMP 10754</strain>
    </source>
</reference>
<proteinExistence type="predicted"/>
<evidence type="ECO:0000313" key="2">
    <source>
        <dbReference type="Proteomes" id="UP000436911"/>
    </source>
</evidence>
<name>A0A368NI38_AGRVI</name>
<gene>
    <name evidence="1" type="ORF">DXT89_18055</name>
</gene>
<dbReference type="RefSeq" id="WP_060719914.1">
    <property type="nucleotide sequence ID" value="NZ_CP055265.1"/>
</dbReference>
<dbReference type="OrthoDB" id="9902977at2"/>
<accession>A0A368NI38</accession>
<dbReference type="EMBL" id="QUSG01000012">
    <property type="protein sequence ID" value="KAA3525239.1"/>
    <property type="molecule type" value="Genomic_DNA"/>
</dbReference>
<dbReference type="Proteomes" id="UP000436911">
    <property type="component" value="Unassembled WGS sequence"/>
</dbReference>